<proteinExistence type="predicted"/>
<gene>
    <name evidence="2" type="ORF">UFOVP186_33</name>
    <name evidence="1" type="ORF">UFOVP94_10</name>
</gene>
<name>A0A6J7WIH0_9CAUD</name>
<accession>A0A6J7WIH0</accession>
<protein>
    <submittedName>
        <fullName evidence="2">Uncharacterized protein</fullName>
    </submittedName>
</protein>
<dbReference type="EMBL" id="LR796212">
    <property type="protein sequence ID" value="CAB4127595.1"/>
    <property type="molecule type" value="Genomic_DNA"/>
</dbReference>
<evidence type="ECO:0000313" key="1">
    <source>
        <dbReference type="EMBL" id="CAB4127595.1"/>
    </source>
</evidence>
<reference evidence="2" key="1">
    <citation type="submission" date="2020-05" db="EMBL/GenBank/DDBJ databases">
        <authorList>
            <person name="Chiriac C."/>
            <person name="Salcher M."/>
            <person name="Ghai R."/>
            <person name="Kavagutti S V."/>
        </authorList>
    </citation>
    <scope>NUCLEOTIDE SEQUENCE</scope>
</reference>
<dbReference type="EMBL" id="LR798239">
    <property type="protein sequence ID" value="CAB5212591.1"/>
    <property type="molecule type" value="Genomic_DNA"/>
</dbReference>
<organism evidence="2">
    <name type="scientific">uncultured Caudovirales phage</name>
    <dbReference type="NCBI Taxonomy" id="2100421"/>
    <lineage>
        <taxon>Viruses</taxon>
        <taxon>Duplodnaviria</taxon>
        <taxon>Heunggongvirae</taxon>
        <taxon>Uroviricota</taxon>
        <taxon>Caudoviricetes</taxon>
        <taxon>Peduoviridae</taxon>
        <taxon>Maltschvirus</taxon>
        <taxon>Maltschvirus maltsch</taxon>
    </lineage>
</organism>
<evidence type="ECO:0000313" key="2">
    <source>
        <dbReference type="EMBL" id="CAB5212591.1"/>
    </source>
</evidence>
<sequence>MSQYPVEDSTGLYNAVNYLLAGPGGLGQNFSGFSDYQPAYVRGTFSQPFTISSTLTNTTTNLPPLWTAGPFNVTDAFPLNVNTATNTTQNFQIDFDPQSSPPFLTGDVVATYEINDDPYTGNYSYADPGFNVLSCTTSSVILQTNNSYEYGAFVPGSGTIQKRNTNYRTQTGYKYVSTDCNARVTVTGPTDKVFISAQAKMTFTYTCTDYSEFDLVVAVNRYKPNSTAPLAQGTDYGFNFDKTISQTTKHYTSNTGTFTIDAGDNIFTTVIDQPSFGYYWYILEISFNISANGDYYLGDASPGTFLLGLRSLTAQVIKQ</sequence>